<dbReference type="InterPro" id="IPR000644">
    <property type="entry name" value="CBS_dom"/>
</dbReference>
<dbReference type="SMART" id="SM00116">
    <property type="entry name" value="CBS"/>
    <property type="match status" value="2"/>
</dbReference>
<evidence type="ECO:0000313" key="6">
    <source>
        <dbReference type="Proteomes" id="UP000322899"/>
    </source>
</evidence>
<dbReference type="EMBL" id="VLTO01000012">
    <property type="protein sequence ID" value="KAA0175659.1"/>
    <property type="molecule type" value="Genomic_DNA"/>
</dbReference>
<comment type="caution">
    <text evidence="5">The sequence shown here is derived from an EMBL/GenBank/DDBJ whole genome shotgun (WGS) entry which is preliminary data.</text>
</comment>
<proteinExistence type="predicted"/>
<dbReference type="PANTHER" id="PTHR43080:SF2">
    <property type="entry name" value="CBS DOMAIN-CONTAINING PROTEIN"/>
    <property type="match status" value="1"/>
</dbReference>
<dbReference type="PANTHER" id="PTHR43080">
    <property type="entry name" value="CBS DOMAIN-CONTAINING PROTEIN CBSX3, MITOCHONDRIAL"/>
    <property type="match status" value="1"/>
</dbReference>
<feature type="region of interest" description="Disordered" evidence="3">
    <location>
        <begin position="178"/>
        <end position="208"/>
    </location>
</feature>
<dbReference type="Gene3D" id="3.10.580.10">
    <property type="entry name" value="CBS-domain"/>
    <property type="match status" value="1"/>
</dbReference>
<evidence type="ECO:0000256" key="2">
    <source>
        <dbReference type="PROSITE-ProRule" id="PRU00703"/>
    </source>
</evidence>
<dbReference type="InterPro" id="IPR046342">
    <property type="entry name" value="CBS_dom_sf"/>
</dbReference>
<sequence length="208" mass="21364">MASGGSELTVGQLLETRRPGRKSLFAVAEHDSAHTALALMLQHHVSCVAVLREDSEPSVTDAPPALVGMLTLSDFLERVALPKADSGAVTCGQVMTPAESVAYVFADNSLQSCLSIMAEVRCHHLPVLSAEPSEGGVLLGVVAMEELLGLTAEARSQSRGALAETIARLPGLASVPRAEAGKRGGVAPRGEGAGEGAARPGRAPPCRA</sequence>
<evidence type="ECO:0000256" key="3">
    <source>
        <dbReference type="SAM" id="MobiDB-lite"/>
    </source>
</evidence>
<dbReference type="OrthoDB" id="10303731at2759"/>
<organism evidence="5 6">
    <name type="scientific">Cafeteria roenbergensis</name>
    <name type="common">Marine flagellate</name>
    <dbReference type="NCBI Taxonomy" id="33653"/>
    <lineage>
        <taxon>Eukaryota</taxon>
        <taxon>Sar</taxon>
        <taxon>Stramenopiles</taxon>
        <taxon>Bigyra</taxon>
        <taxon>Opalozoa</taxon>
        <taxon>Bicosoecida</taxon>
        <taxon>Cafeteriaceae</taxon>
        <taxon>Cafeteria</taxon>
    </lineage>
</organism>
<dbReference type="SUPFAM" id="SSF54631">
    <property type="entry name" value="CBS-domain pair"/>
    <property type="match status" value="1"/>
</dbReference>
<evidence type="ECO:0000256" key="1">
    <source>
        <dbReference type="ARBA" id="ARBA00023122"/>
    </source>
</evidence>
<gene>
    <name evidence="5" type="ORF">FNF27_02741</name>
</gene>
<dbReference type="Proteomes" id="UP000322899">
    <property type="component" value="Unassembled WGS sequence"/>
</dbReference>
<keyword evidence="1 2" id="KW-0129">CBS domain</keyword>
<dbReference type="PROSITE" id="PS51371">
    <property type="entry name" value="CBS"/>
    <property type="match status" value="2"/>
</dbReference>
<feature type="compositionally biased region" description="Low complexity" evidence="3">
    <location>
        <begin position="185"/>
        <end position="208"/>
    </location>
</feature>
<protein>
    <recommendedName>
        <fullName evidence="4">CBS domain-containing protein</fullName>
    </recommendedName>
</protein>
<accession>A0A5A8EDP2</accession>
<name>A0A5A8EDP2_CAFRO</name>
<evidence type="ECO:0000259" key="4">
    <source>
        <dbReference type="PROSITE" id="PS51371"/>
    </source>
</evidence>
<feature type="domain" description="CBS" evidence="4">
    <location>
        <begin position="20"/>
        <end position="86"/>
    </location>
</feature>
<dbReference type="InterPro" id="IPR051257">
    <property type="entry name" value="Diverse_CBS-Domain"/>
</dbReference>
<feature type="domain" description="CBS" evidence="4">
    <location>
        <begin position="95"/>
        <end position="158"/>
    </location>
</feature>
<dbReference type="CDD" id="cd02205">
    <property type="entry name" value="CBS_pair_SF"/>
    <property type="match status" value="1"/>
</dbReference>
<evidence type="ECO:0000313" key="5">
    <source>
        <dbReference type="EMBL" id="KAA0175659.1"/>
    </source>
</evidence>
<dbReference type="Pfam" id="PF00571">
    <property type="entry name" value="CBS"/>
    <property type="match status" value="2"/>
</dbReference>
<reference evidence="5 6" key="1">
    <citation type="submission" date="2019-07" db="EMBL/GenBank/DDBJ databases">
        <title>Genomes of Cafeteria roenbergensis.</title>
        <authorList>
            <person name="Fischer M.G."/>
            <person name="Hackl T."/>
            <person name="Roman M."/>
        </authorList>
    </citation>
    <scope>NUCLEOTIDE SEQUENCE [LARGE SCALE GENOMIC DNA]</scope>
    <source>
        <strain evidence="5 6">E4-10P</strain>
    </source>
</reference>
<dbReference type="AlphaFoldDB" id="A0A5A8EDP2"/>